<reference evidence="2" key="1">
    <citation type="journal article" date="2015" name="Nature">
        <title>Complex archaea that bridge the gap between prokaryotes and eukaryotes.</title>
        <authorList>
            <person name="Spang A."/>
            <person name="Saw J.H."/>
            <person name="Jorgensen S.L."/>
            <person name="Zaremba-Niedzwiedzka K."/>
            <person name="Martijn J."/>
            <person name="Lind A.E."/>
            <person name="van Eijk R."/>
            <person name="Schleper C."/>
            <person name="Guy L."/>
            <person name="Ettema T.J."/>
        </authorList>
    </citation>
    <scope>NUCLEOTIDE SEQUENCE</scope>
</reference>
<dbReference type="AlphaFoldDB" id="A0A0F9ASY2"/>
<evidence type="ECO:0000256" key="1">
    <source>
        <dbReference type="SAM" id="Phobius"/>
    </source>
</evidence>
<gene>
    <name evidence="2" type="ORF">LCGC14_2613380</name>
</gene>
<accession>A0A0F9ASY2</accession>
<proteinExistence type="predicted"/>
<sequence length="97" mass="10368">MLKIRNIENKKGQLNTLAPAILALVFAAIVLVFGLVITQSLRDTQTSGTEAFEAANKTVVGLGTFADFWEIIVLAVVIAVVIGLLLVIFGGTTGRRR</sequence>
<dbReference type="EMBL" id="LAZR01044413">
    <property type="protein sequence ID" value="KKL04707.1"/>
    <property type="molecule type" value="Genomic_DNA"/>
</dbReference>
<keyword evidence="1" id="KW-0812">Transmembrane</keyword>
<keyword evidence="1" id="KW-0472">Membrane</keyword>
<name>A0A0F9ASY2_9ZZZZ</name>
<protein>
    <submittedName>
        <fullName evidence="2">Uncharacterized protein</fullName>
    </submittedName>
</protein>
<organism evidence="2">
    <name type="scientific">marine sediment metagenome</name>
    <dbReference type="NCBI Taxonomy" id="412755"/>
    <lineage>
        <taxon>unclassified sequences</taxon>
        <taxon>metagenomes</taxon>
        <taxon>ecological metagenomes</taxon>
    </lineage>
</organism>
<evidence type="ECO:0000313" key="2">
    <source>
        <dbReference type="EMBL" id="KKL04707.1"/>
    </source>
</evidence>
<keyword evidence="1" id="KW-1133">Transmembrane helix</keyword>
<comment type="caution">
    <text evidence="2">The sequence shown here is derived from an EMBL/GenBank/DDBJ whole genome shotgun (WGS) entry which is preliminary data.</text>
</comment>
<feature type="transmembrane region" description="Helical" evidence="1">
    <location>
        <begin position="68"/>
        <end position="89"/>
    </location>
</feature>
<feature type="transmembrane region" description="Helical" evidence="1">
    <location>
        <begin position="12"/>
        <end position="37"/>
    </location>
</feature>